<dbReference type="Proteomes" id="UP000694403">
    <property type="component" value="Unplaced"/>
</dbReference>
<evidence type="ECO:0000313" key="1">
    <source>
        <dbReference type="Ensembl" id="ENSCSRP00000005641.1"/>
    </source>
</evidence>
<accession>A0A8C3RVK0</accession>
<reference evidence="1" key="1">
    <citation type="submission" date="2025-08" db="UniProtKB">
        <authorList>
            <consortium name="Ensembl"/>
        </authorList>
    </citation>
    <scope>IDENTIFICATION</scope>
</reference>
<reference evidence="1" key="2">
    <citation type="submission" date="2025-09" db="UniProtKB">
        <authorList>
            <consortium name="Ensembl"/>
        </authorList>
    </citation>
    <scope>IDENTIFICATION</scope>
</reference>
<proteinExistence type="predicted"/>
<keyword evidence="2" id="KW-1185">Reference proteome</keyword>
<dbReference type="AlphaFoldDB" id="A0A8C3RVK0"/>
<sequence>MNITKNSRRPMLNKAGRDIIKANKRVRIPFAPRISRRTRPILANLITLKRVGDTNPLEKGRSAHIGSLYAWNPGSCFGQARGVGYGRVRAQGRF</sequence>
<name>A0A8C3RVK0_CHESE</name>
<dbReference type="Ensembl" id="ENSCSRT00000005820.1">
    <property type="protein sequence ID" value="ENSCSRP00000005641.1"/>
    <property type="gene ID" value="ENSCSRG00000004238.1"/>
</dbReference>
<organism evidence="1 2">
    <name type="scientific">Chelydra serpentina</name>
    <name type="common">Snapping turtle</name>
    <name type="synonym">Testudo serpentina</name>
    <dbReference type="NCBI Taxonomy" id="8475"/>
    <lineage>
        <taxon>Eukaryota</taxon>
        <taxon>Metazoa</taxon>
        <taxon>Chordata</taxon>
        <taxon>Craniata</taxon>
        <taxon>Vertebrata</taxon>
        <taxon>Euteleostomi</taxon>
        <taxon>Archelosauria</taxon>
        <taxon>Testudinata</taxon>
        <taxon>Testudines</taxon>
        <taxon>Cryptodira</taxon>
        <taxon>Durocryptodira</taxon>
        <taxon>Americhelydia</taxon>
        <taxon>Chelydroidea</taxon>
        <taxon>Chelydridae</taxon>
        <taxon>Chelydra</taxon>
    </lineage>
</organism>
<protein>
    <submittedName>
        <fullName evidence="1">Uncharacterized protein</fullName>
    </submittedName>
</protein>
<evidence type="ECO:0000313" key="2">
    <source>
        <dbReference type="Proteomes" id="UP000694403"/>
    </source>
</evidence>